<sequence length="204" mass="21985">MARKRMSKKRKRKKSDAGGSFMVSHRPHRAFSACLASPQDSPACRLKAVEGLVPQEIGGQSQVRSDIPQETARDHKSDEPTGSAGEAETFTQPLSPVEHGGDSFLVCGGGGLVLLERPDEVEGELSLTASCSPMMHQLVIQSPPAAYLLLLYQSDNHGGLVSLSTQRSPHYSPEARPLETIVNQPHALDDLNTRSLSSAIFTNT</sequence>
<reference evidence="2 3" key="1">
    <citation type="submission" date="2023-09" db="EMBL/GenBank/DDBJ databases">
        <title>Complete-Gapless Cercospora beticola genome.</title>
        <authorList>
            <person name="Wyatt N.A."/>
            <person name="Spanner R.E."/>
            <person name="Bolton M.D."/>
        </authorList>
    </citation>
    <scope>NUCLEOTIDE SEQUENCE [LARGE SCALE GENOMIC DNA]</scope>
    <source>
        <strain evidence="2">Cb09-40</strain>
    </source>
</reference>
<dbReference type="GeneID" id="90644858"/>
<keyword evidence="3" id="KW-1185">Reference proteome</keyword>
<evidence type="ECO:0000313" key="2">
    <source>
        <dbReference type="EMBL" id="WPB07829.1"/>
    </source>
</evidence>
<dbReference type="RefSeq" id="XP_065459628.1">
    <property type="nucleotide sequence ID" value="XM_065603556.1"/>
</dbReference>
<gene>
    <name evidence="2" type="ORF">RHO25_012493</name>
</gene>
<evidence type="ECO:0000256" key="1">
    <source>
        <dbReference type="SAM" id="MobiDB-lite"/>
    </source>
</evidence>
<protein>
    <submittedName>
        <fullName evidence="2">Uncharacterized protein</fullName>
    </submittedName>
</protein>
<accession>A0ABZ0P7G6</accession>
<proteinExistence type="predicted"/>
<feature type="region of interest" description="Disordered" evidence="1">
    <location>
        <begin position="55"/>
        <end position="95"/>
    </location>
</feature>
<evidence type="ECO:0000313" key="3">
    <source>
        <dbReference type="Proteomes" id="UP001302367"/>
    </source>
</evidence>
<dbReference type="EMBL" id="CP134192">
    <property type="protein sequence ID" value="WPB07829.1"/>
    <property type="molecule type" value="Genomic_DNA"/>
</dbReference>
<feature type="region of interest" description="Disordered" evidence="1">
    <location>
        <begin position="1"/>
        <end position="23"/>
    </location>
</feature>
<name>A0ABZ0P7G6_CERBT</name>
<feature type="compositionally biased region" description="Basic residues" evidence="1">
    <location>
        <begin position="1"/>
        <end position="14"/>
    </location>
</feature>
<organism evidence="2 3">
    <name type="scientific">Cercospora beticola</name>
    <name type="common">Sugarbeet leaf spot fungus</name>
    <dbReference type="NCBI Taxonomy" id="122368"/>
    <lineage>
        <taxon>Eukaryota</taxon>
        <taxon>Fungi</taxon>
        <taxon>Dikarya</taxon>
        <taxon>Ascomycota</taxon>
        <taxon>Pezizomycotina</taxon>
        <taxon>Dothideomycetes</taxon>
        <taxon>Dothideomycetidae</taxon>
        <taxon>Mycosphaerellales</taxon>
        <taxon>Mycosphaerellaceae</taxon>
        <taxon>Cercospora</taxon>
    </lineage>
</organism>
<dbReference type="Proteomes" id="UP001302367">
    <property type="component" value="Chromosome 9"/>
</dbReference>